<protein>
    <submittedName>
        <fullName evidence="4">Electron transfer DM13</fullName>
    </submittedName>
</protein>
<keyword evidence="2" id="KW-1133">Transmembrane helix</keyword>
<dbReference type="RefSeq" id="WP_121389068.1">
    <property type="nucleotide sequence ID" value="NZ_RCDD01000001.1"/>
</dbReference>
<evidence type="ECO:0000256" key="2">
    <source>
        <dbReference type="SAM" id="Phobius"/>
    </source>
</evidence>
<sequence>MRRSLRRKTVWGGIVAVTVAIAVGLWLFQPWRLVTRSSVDEALPFTTTAVSTTAATSTSAASTTTASTSAVPVTPPGPKVLAEGTFVSQEHPTRGTARILEQDGAKVLRLENFSTSDGPDVHVWLSVTPAAADWHAYDDIRYVPLGDLKATDGNQNYPIPADADLTDIRSTVIWCDRFNVAFGSAPLLLT</sequence>
<feature type="region of interest" description="Disordered" evidence="1">
    <location>
        <begin position="55"/>
        <end position="75"/>
    </location>
</feature>
<feature type="transmembrane region" description="Helical" evidence="2">
    <location>
        <begin position="9"/>
        <end position="28"/>
    </location>
</feature>
<evidence type="ECO:0000259" key="3">
    <source>
        <dbReference type="PROSITE" id="PS51549"/>
    </source>
</evidence>
<proteinExistence type="predicted"/>
<keyword evidence="2" id="KW-0812">Transmembrane</keyword>
<organism evidence="4 5">
    <name type="scientific">Actinokineospora cianjurensis</name>
    <dbReference type="NCBI Taxonomy" id="585224"/>
    <lineage>
        <taxon>Bacteria</taxon>
        <taxon>Bacillati</taxon>
        <taxon>Actinomycetota</taxon>
        <taxon>Actinomycetes</taxon>
        <taxon>Pseudonocardiales</taxon>
        <taxon>Pseudonocardiaceae</taxon>
        <taxon>Actinokineospora</taxon>
    </lineage>
</organism>
<dbReference type="AlphaFoldDB" id="A0A421B6W3"/>
<reference evidence="4 5" key="1">
    <citation type="submission" date="2018-10" db="EMBL/GenBank/DDBJ databases">
        <title>Genomic Encyclopedia of Archaeal and Bacterial Type Strains, Phase II (KMG-II): from individual species to whole genera.</title>
        <authorList>
            <person name="Goeker M."/>
        </authorList>
    </citation>
    <scope>NUCLEOTIDE SEQUENCE [LARGE SCALE GENOMIC DNA]</scope>
    <source>
        <strain evidence="4 5">DSM 45657</strain>
    </source>
</reference>
<dbReference type="OrthoDB" id="4751481at2"/>
<feature type="compositionally biased region" description="Low complexity" evidence="1">
    <location>
        <begin position="55"/>
        <end position="72"/>
    </location>
</feature>
<comment type="caution">
    <text evidence="4">The sequence shown here is derived from an EMBL/GenBank/DDBJ whole genome shotgun (WGS) entry which is preliminary data.</text>
</comment>
<evidence type="ECO:0000313" key="4">
    <source>
        <dbReference type="EMBL" id="RLK60117.1"/>
    </source>
</evidence>
<keyword evidence="2" id="KW-0472">Membrane</keyword>
<accession>A0A421B6W3</accession>
<gene>
    <name evidence="4" type="ORF">CLV68_0614</name>
</gene>
<keyword evidence="5" id="KW-1185">Reference proteome</keyword>
<name>A0A421B6W3_9PSEU</name>
<dbReference type="EMBL" id="RCDD01000001">
    <property type="protein sequence ID" value="RLK60117.1"/>
    <property type="molecule type" value="Genomic_DNA"/>
</dbReference>
<feature type="domain" description="DM13" evidence="3">
    <location>
        <begin position="84"/>
        <end position="188"/>
    </location>
</feature>
<evidence type="ECO:0000256" key="1">
    <source>
        <dbReference type="SAM" id="MobiDB-lite"/>
    </source>
</evidence>
<dbReference type="Proteomes" id="UP000282454">
    <property type="component" value="Unassembled WGS sequence"/>
</dbReference>
<dbReference type="InterPro" id="IPR019545">
    <property type="entry name" value="DM13_domain"/>
</dbReference>
<evidence type="ECO:0000313" key="5">
    <source>
        <dbReference type="Proteomes" id="UP000282454"/>
    </source>
</evidence>
<dbReference type="Pfam" id="PF10517">
    <property type="entry name" value="DM13"/>
    <property type="match status" value="1"/>
</dbReference>
<dbReference type="PROSITE" id="PS51549">
    <property type="entry name" value="DM13"/>
    <property type="match status" value="1"/>
</dbReference>